<feature type="repeat" description="ANK" evidence="3">
    <location>
        <begin position="1343"/>
        <end position="1375"/>
    </location>
</feature>
<dbReference type="SUPFAM" id="SSF48403">
    <property type="entry name" value="Ankyrin repeat"/>
    <property type="match status" value="2"/>
</dbReference>
<dbReference type="PRINTS" id="PR01415">
    <property type="entry name" value="ANKYRIN"/>
</dbReference>
<dbReference type="InterPro" id="IPR056884">
    <property type="entry name" value="NPHP3-like_N"/>
</dbReference>
<feature type="repeat" description="ANK" evidence="3">
    <location>
        <begin position="1376"/>
        <end position="1408"/>
    </location>
</feature>
<feature type="repeat" description="ANK" evidence="3">
    <location>
        <begin position="1310"/>
        <end position="1342"/>
    </location>
</feature>
<feature type="repeat" description="ANK" evidence="3">
    <location>
        <begin position="944"/>
        <end position="976"/>
    </location>
</feature>
<evidence type="ECO:0000256" key="3">
    <source>
        <dbReference type="PROSITE-ProRule" id="PRU00023"/>
    </source>
</evidence>
<evidence type="ECO:0000259" key="4">
    <source>
        <dbReference type="Pfam" id="PF24883"/>
    </source>
</evidence>
<dbReference type="InterPro" id="IPR036770">
    <property type="entry name" value="Ankyrin_rpt-contain_sf"/>
</dbReference>
<dbReference type="Gene3D" id="3.40.50.300">
    <property type="entry name" value="P-loop containing nucleotide triphosphate hydrolases"/>
    <property type="match status" value="1"/>
</dbReference>
<feature type="repeat" description="ANK" evidence="3">
    <location>
        <begin position="1042"/>
        <end position="1074"/>
    </location>
</feature>
<dbReference type="SUPFAM" id="SSF52540">
    <property type="entry name" value="P-loop containing nucleoside triphosphate hydrolases"/>
    <property type="match status" value="1"/>
</dbReference>
<dbReference type="PROSITE" id="PS50088">
    <property type="entry name" value="ANK_REPEAT"/>
    <property type="match status" value="13"/>
</dbReference>
<keyword evidence="2 3" id="KW-0040">ANK repeat</keyword>
<feature type="repeat" description="ANK" evidence="3">
    <location>
        <begin position="1009"/>
        <end position="1041"/>
    </location>
</feature>
<dbReference type="SMART" id="SM00248">
    <property type="entry name" value="ANK"/>
    <property type="match status" value="15"/>
</dbReference>
<feature type="repeat" description="ANK" evidence="3">
    <location>
        <begin position="1174"/>
        <end position="1206"/>
    </location>
</feature>
<organism evidence="5 6">
    <name type="scientific">Trichoderma arundinaceum</name>
    <dbReference type="NCBI Taxonomy" id="490622"/>
    <lineage>
        <taxon>Eukaryota</taxon>
        <taxon>Fungi</taxon>
        <taxon>Dikarya</taxon>
        <taxon>Ascomycota</taxon>
        <taxon>Pezizomycotina</taxon>
        <taxon>Sordariomycetes</taxon>
        <taxon>Hypocreomycetidae</taxon>
        <taxon>Hypocreales</taxon>
        <taxon>Hypocreaceae</taxon>
        <taxon>Trichoderma</taxon>
    </lineage>
</organism>
<dbReference type="InterPro" id="IPR051165">
    <property type="entry name" value="Multifunctional_ANK_Repeat"/>
</dbReference>
<dbReference type="PANTHER" id="PTHR24123:SF33">
    <property type="entry name" value="PROTEIN HOS4"/>
    <property type="match status" value="1"/>
</dbReference>
<dbReference type="GO" id="GO:0009116">
    <property type="term" value="P:nucleoside metabolic process"/>
    <property type="evidence" value="ECO:0007669"/>
    <property type="project" value="InterPro"/>
</dbReference>
<evidence type="ECO:0000256" key="1">
    <source>
        <dbReference type="ARBA" id="ARBA00022737"/>
    </source>
</evidence>
<proteinExistence type="predicted"/>
<feature type="repeat" description="ANK" evidence="3">
    <location>
        <begin position="1207"/>
        <end position="1235"/>
    </location>
</feature>
<dbReference type="EMBL" id="PXOA01000096">
    <property type="protein sequence ID" value="RFU80736.1"/>
    <property type="molecule type" value="Genomic_DNA"/>
</dbReference>
<evidence type="ECO:0000256" key="2">
    <source>
        <dbReference type="ARBA" id="ARBA00023043"/>
    </source>
</evidence>
<dbReference type="InterPro" id="IPR002110">
    <property type="entry name" value="Ankyrin_rpt"/>
</dbReference>
<sequence>MSKRTFSHDNNEATNICEKRTKLGSNDSIISEAGVGELQTNFDFTVGWICAISTEYVAANAFLDEKYSILEYTLPNDNNDYTLGRIGKHNVVIAVLPDYGIASAAAVARDMMRSFPNINIRLMVGIGGGAPTPKHDIRLGDVVVSVPRDAKSGVLQYDFGKTIQNQEFQMTGFLNQPPRVLMAAIAGLRTRYDSEGHQFEETIQRILDGTPRLQRKFQRPDQITDRLYKSDVIHPPYDDTNCAVVCGDATSNLVLRAERPQEDTITIHYGLVASANRLMKDAVIRDKLALENEVLCFEMEAAGLMNDFSCLVIRGICDYSDSHKNKDWQGYAAMVAAAYARDLIYRIRPSLAEAPGSMVVVPIDSKSAEDQSLHTEQIETLLKSLRFEQIGARHMTIKNAHAKTCKWLLSNHQYLDWLDPGKLDLHHGFLWIKGKPGTGKSTLMKFILTNAQKRMKDKLIISFYFNARGGDMEKCTTGMYRSLLLQLFEHLPELRHILHCLPNAGIGEEYSWGIESLKFIFGEAIRSIKETRVICFIDALDECDEDEIRDMVSFFQNIRAEVRQKAAGIFMWVYLVVEILNKEFDRGRIHVLRQRLKDIPGDLHELFRDILTRDHHNRDELLLCIQWLLFSRQPLSVEELYFAVLSGTFPESIDSWDANEISIEDMKKFILSCSKGLTEITKSKRATVQFIHESVKDFLFKDGLKDISTSLGAKFEGGSHERLKQCCLEYLNKKILIKLEVPKMLPKASSPDAGSLRQLVRNKFPFINYAVQNIFYHANAAEMDPNAQSGFFHIFPFAEWVKLSNLLEKFENRRYTSDVTVLYVLAKHNAGNLIRYHPLKLTCFEVEGERYGPPLFAALATNSNEAVEVFLQAHAHVCDNRTTLLSRLHEKQSQNKHNRGRMTPDFTFSARRDILSYLAEYGEHTIASVWLNLANIDVNSMGVRGRTPLLRAAENGHEAIVRLLLKHGADIEAKDSVNGTALNIAASHGYDAVIMPLLESGADTEARVKGNTSLHKAVSGGYEAIVRLLLDAGANFESQAFKGETPLSIAAFKGHESIFRLLIESGADIKSKDFQRKTALHRAASMGHEAIVMLLIEAGAGIEDKDSAGLTPLCIVASKGHENIAKLLLRHGADIKVKNENGNTPLHEAVFGGFETTIRLLLDAGADVESKDLEGKTPLAVAASMGHGAVVKMLLEVGADTKAKDRYNGLPLHKAVYGGHESIVRVLLESGMDVNKLAISNRKLIFLAVASVRRTHKAAIIKLLLQVGADVNGRDKRDRTPLYTAAGFSHEDVIKLLLESGADVKATTKDNETPLHRAVTRGHENITKLLLESGADIDAKDKDNETPLHRAAIHGHESVIKILLERGADIEAKDKCGETLLHKVAKYGQAETIKLLIAHNAKFQSRDSSNQTPLEIARRRLAITRPYEPKGKIRNLIQVLELASREAE</sequence>
<evidence type="ECO:0000313" key="5">
    <source>
        <dbReference type="EMBL" id="RFU80736.1"/>
    </source>
</evidence>
<feature type="repeat" description="ANK" evidence="3">
    <location>
        <begin position="1075"/>
        <end position="1107"/>
    </location>
</feature>
<keyword evidence="1" id="KW-0677">Repeat</keyword>
<feature type="repeat" description="ANK" evidence="3">
    <location>
        <begin position="977"/>
        <end position="1009"/>
    </location>
</feature>
<feature type="repeat" description="ANK" evidence="3">
    <location>
        <begin position="1141"/>
        <end position="1173"/>
    </location>
</feature>
<dbReference type="STRING" id="490622.A0A395NXB5"/>
<comment type="caution">
    <text evidence="5">The sequence shown here is derived from an EMBL/GenBank/DDBJ whole genome shotgun (WGS) entry which is preliminary data.</text>
</comment>
<dbReference type="PANTHER" id="PTHR24123">
    <property type="entry name" value="ANKYRIN REPEAT-CONTAINING"/>
    <property type="match status" value="1"/>
</dbReference>
<evidence type="ECO:0000313" key="6">
    <source>
        <dbReference type="Proteomes" id="UP000266272"/>
    </source>
</evidence>
<reference evidence="5 6" key="1">
    <citation type="journal article" date="2018" name="PLoS Pathog.">
        <title>Evolution of structural diversity of trichothecenes, a family of toxins produced by plant pathogenic and entomopathogenic fungi.</title>
        <authorList>
            <person name="Proctor R.H."/>
            <person name="McCormick S.P."/>
            <person name="Kim H.S."/>
            <person name="Cardoza R.E."/>
            <person name="Stanley A.M."/>
            <person name="Lindo L."/>
            <person name="Kelly A."/>
            <person name="Brown D.W."/>
            <person name="Lee T."/>
            <person name="Vaughan M.M."/>
            <person name="Alexander N.J."/>
            <person name="Busman M."/>
            <person name="Gutierrez S."/>
        </authorList>
    </citation>
    <scope>NUCLEOTIDE SEQUENCE [LARGE SCALE GENOMIC DNA]</scope>
    <source>
        <strain evidence="5 6">IBT 40837</strain>
    </source>
</reference>
<dbReference type="InterPro" id="IPR035994">
    <property type="entry name" value="Nucleoside_phosphorylase_sf"/>
</dbReference>
<gene>
    <name evidence="5" type="ORF">TARUN_1505</name>
</gene>
<protein>
    <submittedName>
        <fullName evidence="5">Pfs, nb-arc and ankyrin domain</fullName>
    </submittedName>
</protein>
<dbReference type="PROSITE" id="PS50297">
    <property type="entry name" value="ANK_REP_REGION"/>
    <property type="match status" value="12"/>
</dbReference>
<accession>A0A395NXB5</accession>
<dbReference type="Pfam" id="PF12796">
    <property type="entry name" value="Ank_2"/>
    <property type="match status" value="4"/>
</dbReference>
<name>A0A395NXB5_TRIAR</name>
<dbReference type="OrthoDB" id="194358at2759"/>
<feature type="repeat" description="ANK" evidence="3">
    <location>
        <begin position="1277"/>
        <end position="1309"/>
    </location>
</feature>
<feature type="domain" description="Nephrocystin 3-like N-terminal" evidence="4">
    <location>
        <begin position="404"/>
        <end position="561"/>
    </location>
</feature>
<dbReference type="Pfam" id="PF13637">
    <property type="entry name" value="Ank_4"/>
    <property type="match status" value="1"/>
</dbReference>
<dbReference type="SUPFAM" id="SSF53167">
    <property type="entry name" value="Purine and uridine phosphorylases"/>
    <property type="match status" value="1"/>
</dbReference>
<feature type="repeat" description="ANK" evidence="3">
    <location>
        <begin position="1108"/>
        <end position="1140"/>
    </location>
</feature>
<dbReference type="Gene3D" id="1.25.40.20">
    <property type="entry name" value="Ankyrin repeat-containing domain"/>
    <property type="match status" value="4"/>
</dbReference>
<dbReference type="Pfam" id="PF00023">
    <property type="entry name" value="Ank"/>
    <property type="match status" value="3"/>
</dbReference>
<dbReference type="Pfam" id="PF24883">
    <property type="entry name" value="NPHP3_N"/>
    <property type="match status" value="1"/>
</dbReference>
<dbReference type="InterPro" id="IPR027417">
    <property type="entry name" value="P-loop_NTPase"/>
</dbReference>
<dbReference type="GO" id="GO:0003824">
    <property type="term" value="F:catalytic activity"/>
    <property type="evidence" value="ECO:0007669"/>
    <property type="project" value="InterPro"/>
</dbReference>
<dbReference type="Proteomes" id="UP000266272">
    <property type="component" value="Unassembled WGS sequence"/>
</dbReference>
<keyword evidence="6" id="KW-1185">Reference proteome</keyword>
<dbReference type="Gene3D" id="3.40.50.1580">
    <property type="entry name" value="Nucleoside phosphorylase domain"/>
    <property type="match status" value="1"/>
</dbReference>